<keyword evidence="3 12" id="KW-0235">DNA replication</keyword>
<evidence type="ECO:0000313" key="15">
    <source>
        <dbReference type="EMBL" id="CAE0692790.1"/>
    </source>
</evidence>
<dbReference type="GO" id="GO:0003697">
    <property type="term" value="F:single-stranded DNA binding"/>
    <property type="evidence" value="ECO:0007669"/>
    <property type="project" value="TreeGrafter"/>
</dbReference>
<dbReference type="PRINTS" id="PR01662">
    <property type="entry name" value="MCMPROTEIN6"/>
</dbReference>
<dbReference type="CDD" id="cd17757">
    <property type="entry name" value="MCM6"/>
    <property type="match status" value="1"/>
</dbReference>
<sequence length="849" mass="93157">MATTTTAAVANESTERETDTQVEERFCRFLLDYSAASVGDETAREPDARPYVQQLERMVTDEESSTVRVDFFELDAFDGELALAVESEYYRFEPCVRAGAKRAYREVRARVTTGEDRRPGQADPVDAKTFFVAFRNLKSAPEKLRDLRCDKIGTLVQCRAVVTRTSDVRPELLAGSFLCLKCGLEAPEVPQQMRYTTPTICRNPQCNNASKNKWQLQMDRSKFADWQRIRVQEATDEIPAGSLPRSLDVIVRDEMVEQVKAGDKIVATGCPCVVPDAGGLARAGENAVAGRLNNMAQGVTGAQSVAGTREMTYKMLFSACGVERAEEADGRGRDDDEADDALRQLKSAGGALDGVEDIVTPRDAKDALTAKKMRQRPRLYDALAESIAPAVFGHKDIKHGILLQLVGGVAKQTHEGIKLRGTINVCVVGDPSTAKSQFLKYVHTFLSRSVYTSGKAASAAGLTACIARDSETGEFGVEAGALMLADNGICCIDEFDKMDATDQVAIHEAMEQQTISITKAGIQANLNARTAILAAANPKHGRYDRTKTLKANVDMTMPIMSRFDLFFIVIDDCDEVTDRNVAKHIVDVAAGEARALDAPFTIDELRSYIRVAKKIQPVITDAAAKTLVACYRQLRQNDVVGRSKTAYRVTVRQLESLVRLSEAHARIHLSQTVEPDNVKEAFRLLKRSIISVESESVLLEEIDEDDLEAAAAVEIPNVGEKRPAEDEPESPAKPAPTEDSPAKPPPKKKAKVQLSYEDYTRYRALITTHLRSRATLDGVPGLKRSAVVDWYLKTHADEVGEETAAHAKLLKQILKRLQKDDLVIVVAHEDNEPVLAVHPNVDVADASAA</sequence>
<dbReference type="InterPro" id="IPR041562">
    <property type="entry name" value="MCM_lid"/>
</dbReference>
<evidence type="ECO:0000256" key="4">
    <source>
        <dbReference type="ARBA" id="ARBA00022741"/>
    </source>
</evidence>
<dbReference type="PROSITE" id="PS00847">
    <property type="entry name" value="MCM_1"/>
    <property type="match status" value="1"/>
</dbReference>
<reference evidence="16" key="2">
    <citation type="submission" date="2021-11" db="EMBL/GenBank/DDBJ databases">
        <authorList>
            <consortium name="Genoscope - CEA"/>
            <person name="William W."/>
        </authorList>
    </citation>
    <scope>NUCLEOTIDE SEQUENCE</scope>
</reference>
<dbReference type="InterPro" id="IPR027925">
    <property type="entry name" value="MCM_N"/>
</dbReference>
<evidence type="ECO:0000313" key="17">
    <source>
        <dbReference type="Proteomes" id="UP000789595"/>
    </source>
</evidence>
<dbReference type="Gene3D" id="2.20.28.10">
    <property type="match status" value="1"/>
</dbReference>
<dbReference type="Pfam" id="PF18263">
    <property type="entry name" value="WHD_MCM6"/>
    <property type="match status" value="1"/>
</dbReference>
<evidence type="ECO:0000256" key="8">
    <source>
        <dbReference type="ARBA" id="ARBA00023125"/>
    </source>
</evidence>
<dbReference type="Pfam" id="PF17207">
    <property type="entry name" value="MCM_OB"/>
    <property type="match status" value="1"/>
</dbReference>
<evidence type="ECO:0000256" key="6">
    <source>
        <dbReference type="ARBA" id="ARBA00022806"/>
    </source>
</evidence>
<evidence type="ECO:0000256" key="7">
    <source>
        <dbReference type="ARBA" id="ARBA00022840"/>
    </source>
</evidence>
<feature type="compositionally biased region" description="Polar residues" evidence="13">
    <location>
        <begin position="1"/>
        <end position="12"/>
    </location>
</feature>
<evidence type="ECO:0000256" key="2">
    <source>
        <dbReference type="ARBA" id="ARBA00008010"/>
    </source>
</evidence>
<evidence type="ECO:0000259" key="14">
    <source>
        <dbReference type="PROSITE" id="PS50051"/>
    </source>
</evidence>
<dbReference type="GO" id="GO:0006270">
    <property type="term" value="P:DNA replication initiation"/>
    <property type="evidence" value="ECO:0007669"/>
    <property type="project" value="UniProtKB-UniRule"/>
</dbReference>
<dbReference type="AlphaFoldDB" id="A0A7S3ZT11"/>
<dbReference type="FunFam" id="3.40.50.300:FF:000115">
    <property type="entry name" value="DNA helicase"/>
    <property type="match status" value="1"/>
</dbReference>
<dbReference type="InterPro" id="IPR018525">
    <property type="entry name" value="MCM_CS"/>
</dbReference>
<feature type="domain" description="MCM C-terminal AAA(+) ATPase" evidence="14">
    <location>
        <begin position="379"/>
        <end position="585"/>
    </location>
</feature>
<keyword evidence="17" id="KW-1185">Reference proteome</keyword>
<dbReference type="Gene3D" id="3.40.50.300">
    <property type="entry name" value="P-loop containing nucleotide triphosphate hydrolases"/>
    <property type="match status" value="1"/>
</dbReference>
<evidence type="ECO:0000256" key="13">
    <source>
        <dbReference type="SAM" id="MobiDB-lite"/>
    </source>
</evidence>
<evidence type="ECO:0000256" key="10">
    <source>
        <dbReference type="ARBA" id="ARBA00023306"/>
    </source>
</evidence>
<evidence type="ECO:0000256" key="1">
    <source>
        <dbReference type="ARBA" id="ARBA00004123"/>
    </source>
</evidence>
<dbReference type="PANTHER" id="PTHR11630:SF43">
    <property type="entry name" value="DNA REPLICATION LICENSING FACTOR MCM6"/>
    <property type="match status" value="1"/>
</dbReference>
<comment type="similarity">
    <text evidence="2 11">Belongs to the MCM family.</text>
</comment>
<keyword evidence="10 12" id="KW-0131">Cell cycle</keyword>
<dbReference type="Pfam" id="PF17855">
    <property type="entry name" value="MCM_lid"/>
    <property type="match status" value="1"/>
</dbReference>
<dbReference type="InterPro" id="IPR033762">
    <property type="entry name" value="MCM_OB"/>
</dbReference>
<dbReference type="GO" id="GO:0042555">
    <property type="term" value="C:MCM complex"/>
    <property type="evidence" value="ECO:0007669"/>
    <property type="project" value="UniProtKB-UniRule"/>
</dbReference>
<comment type="catalytic activity">
    <reaction evidence="12">
        <text>ATP + H2O = ADP + phosphate + H(+)</text>
        <dbReference type="Rhea" id="RHEA:13065"/>
        <dbReference type="ChEBI" id="CHEBI:15377"/>
        <dbReference type="ChEBI" id="CHEBI:15378"/>
        <dbReference type="ChEBI" id="CHEBI:30616"/>
        <dbReference type="ChEBI" id="CHEBI:43474"/>
        <dbReference type="ChEBI" id="CHEBI:456216"/>
        <dbReference type="EC" id="3.6.4.12"/>
    </reaction>
</comment>
<dbReference type="EMBL" id="HBIW01009642">
    <property type="protein sequence ID" value="CAE0692790.1"/>
    <property type="molecule type" value="Transcribed_RNA"/>
</dbReference>
<evidence type="ECO:0000313" key="16">
    <source>
        <dbReference type="EMBL" id="CAH0365532.1"/>
    </source>
</evidence>
<reference evidence="15" key="1">
    <citation type="submission" date="2021-01" db="EMBL/GenBank/DDBJ databases">
        <authorList>
            <person name="Corre E."/>
            <person name="Pelletier E."/>
            <person name="Niang G."/>
            <person name="Scheremetjew M."/>
            <person name="Finn R."/>
            <person name="Kale V."/>
            <person name="Holt S."/>
            <person name="Cochrane G."/>
            <person name="Meng A."/>
            <person name="Brown T."/>
            <person name="Cohen L."/>
        </authorList>
    </citation>
    <scope>NUCLEOTIDE SEQUENCE</scope>
    <source>
        <strain evidence="15">CCMP1756</strain>
    </source>
</reference>
<dbReference type="Pfam" id="PF00493">
    <property type="entry name" value="MCM"/>
    <property type="match status" value="1"/>
</dbReference>
<feature type="region of interest" description="Disordered" evidence="13">
    <location>
        <begin position="1"/>
        <end position="20"/>
    </location>
</feature>
<dbReference type="EMBL" id="CAKKNE010000001">
    <property type="protein sequence ID" value="CAH0365532.1"/>
    <property type="molecule type" value="Genomic_DNA"/>
</dbReference>
<evidence type="ECO:0000256" key="3">
    <source>
        <dbReference type="ARBA" id="ARBA00022705"/>
    </source>
</evidence>
<evidence type="ECO:0000256" key="11">
    <source>
        <dbReference type="RuleBase" id="RU004070"/>
    </source>
</evidence>
<evidence type="ECO:0000256" key="9">
    <source>
        <dbReference type="ARBA" id="ARBA00023242"/>
    </source>
</evidence>
<dbReference type="Pfam" id="PF14551">
    <property type="entry name" value="MCM_N"/>
    <property type="match status" value="1"/>
</dbReference>
<dbReference type="Gene3D" id="2.40.50.140">
    <property type="entry name" value="Nucleic acid-binding proteins"/>
    <property type="match status" value="1"/>
</dbReference>
<protein>
    <recommendedName>
        <fullName evidence="12">DNA replication licensing factor MCM6</fullName>
        <ecNumber evidence="12">3.6.4.12</ecNumber>
    </recommendedName>
</protein>
<dbReference type="Proteomes" id="UP000789595">
    <property type="component" value="Unassembled WGS sequence"/>
</dbReference>
<dbReference type="GO" id="GO:0016787">
    <property type="term" value="F:hydrolase activity"/>
    <property type="evidence" value="ECO:0007669"/>
    <property type="project" value="UniProtKB-KW"/>
</dbReference>
<accession>A0A7S3ZT11</accession>
<gene>
    <name evidence="15" type="ORF">PCAL00307_LOCUS8226</name>
    <name evidence="16" type="ORF">PECAL_1P19760</name>
</gene>
<evidence type="ECO:0000256" key="12">
    <source>
        <dbReference type="RuleBase" id="RU368064"/>
    </source>
</evidence>
<dbReference type="PANTHER" id="PTHR11630">
    <property type="entry name" value="DNA REPLICATION LICENSING FACTOR MCM FAMILY MEMBER"/>
    <property type="match status" value="1"/>
</dbReference>
<comment type="function">
    <text evidence="12">Acts as component of the MCM2-7 complex (MCM complex) which is the replicative helicase essential for 'once per cell cycle' DNA replication initiation and elongation in eukaryotic cells. The active ATPase sites in the MCM2-7 ring are formed through the interaction surfaces of two neighboring subunits such that a critical structure of a conserved arginine finger motif is provided in trans relative to the ATP-binding site of the Walker A box of the adjacent subunit. The six ATPase active sites, however, are likely to contribute differentially to the complex helicase activity.</text>
</comment>
<keyword evidence="7 11" id="KW-0067">ATP-binding</keyword>
<dbReference type="SMART" id="SM00350">
    <property type="entry name" value="MCM"/>
    <property type="match status" value="1"/>
</dbReference>
<dbReference type="InterPro" id="IPR008049">
    <property type="entry name" value="MCM6"/>
</dbReference>
<dbReference type="InterPro" id="IPR001208">
    <property type="entry name" value="MCM_dom"/>
</dbReference>
<keyword evidence="4 11" id="KW-0547">Nucleotide-binding</keyword>
<dbReference type="GO" id="GO:1990518">
    <property type="term" value="F:single-stranded 3'-5' DNA helicase activity"/>
    <property type="evidence" value="ECO:0007669"/>
    <property type="project" value="TreeGrafter"/>
</dbReference>
<dbReference type="InterPro" id="IPR031327">
    <property type="entry name" value="MCM"/>
</dbReference>
<proteinExistence type="inferred from homology"/>
<organism evidence="15">
    <name type="scientific">Pelagomonas calceolata</name>
    <dbReference type="NCBI Taxonomy" id="35677"/>
    <lineage>
        <taxon>Eukaryota</taxon>
        <taxon>Sar</taxon>
        <taxon>Stramenopiles</taxon>
        <taxon>Ochrophyta</taxon>
        <taxon>Pelagophyceae</taxon>
        <taxon>Pelagomonadales</taxon>
        <taxon>Pelagomonadaceae</taxon>
        <taxon>Pelagomonas</taxon>
    </lineage>
</organism>
<dbReference type="SUPFAM" id="SSF50249">
    <property type="entry name" value="Nucleic acid-binding proteins"/>
    <property type="match status" value="1"/>
</dbReference>
<dbReference type="FunFam" id="2.20.28.10:FF:000003">
    <property type="entry name" value="DNA helicase"/>
    <property type="match status" value="1"/>
</dbReference>
<keyword evidence="6 12" id="KW-0347">Helicase</keyword>
<dbReference type="Gene3D" id="3.30.1640.10">
    <property type="entry name" value="mini-chromosome maintenance (MCM) complex, chain A, domain 1"/>
    <property type="match status" value="1"/>
</dbReference>
<dbReference type="GO" id="GO:0000727">
    <property type="term" value="P:double-strand break repair via break-induced replication"/>
    <property type="evidence" value="ECO:0007669"/>
    <property type="project" value="TreeGrafter"/>
</dbReference>
<dbReference type="InterPro" id="IPR041024">
    <property type="entry name" value="Mcm6_C"/>
</dbReference>
<dbReference type="GO" id="GO:0005524">
    <property type="term" value="F:ATP binding"/>
    <property type="evidence" value="ECO:0007669"/>
    <property type="project" value="UniProtKB-UniRule"/>
</dbReference>
<dbReference type="OrthoDB" id="1744952at2759"/>
<dbReference type="PROSITE" id="PS50051">
    <property type="entry name" value="MCM_2"/>
    <property type="match status" value="1"/>
</dbReference>
<keyword evidence="8 11" id="KW-0238">DNA-binding</keyword>
<dbReference type="Gene3D" id="1.20.58.870">
    <property type="match status" value="1"/>
</dbReference>
<dbReference type="PRINTS" id="PR01657">
    <property type="entry name" value="MCMFAMILY"/>
</dbReference>
<feature type="region of interest" description="Disordered" evidence="13">
    <location>
        <begin position="714"/>
        <end position="753"/>
    </location>
</feature>
<dbReference type="EC" id="3.6.4.12" evidence="12"/>
<evidence type="ECO:0000256" key="5">
    <source>
        <dbReference type="ARBA" id="ARBA00022801"/>
    </source>
</evidence>
<dbReference type="InterPro" id="IPR012340">
    <property type="entry name" value="NA-bd_OB-fold"/>
</dbReference>
<comment type="subcellular location">
    <subcellularLocation>
        <location evidence="1 12">Nucleus</location>
    </subcellularLocation>
</comment>
<comment type="subunit">
    <text evidence="12">Component of the MCM2-7 complex.</text>
</comment>
<keyword evidence="5 12" id="KW-0378">Hydrolase</keyword>
<dbReference type="GO" id="GO:0005634">
    <property type="term" value="C:nucleus"/>
    <property type="evidence" value="ECO:0007669"/>
    <property type="project" value="UniProtKB-SubCell"/>
</dbReference>
<dbReference type="GO" id="GO:1902969">
    <property type="term" value="P:mitotic DNA replication"/>
    <property type="evidence" value="ECO:0007669"/>
    <property type="project" value="TreeGrafter"/>
</dbReference>
<dbReference type="InterPro" id="IPR027417">
    <property type="entry name" value="P-loop_NTPase"/>
</dbReference>
<dbReference type="SUPFAM" id="SSF52540">
    <property type="entry name" value="P-loop containing nucleoside triphosphate hydrolases"/>
    <property type="match status" value="1"/>
</dbReference>
<name>A0A7S3ZT11_9STRA</name>
<keyword evidence="9" id="KW-0539">Nucleus</keyword>